<dbReference type="InterPro" id="IPR012337">
    <property type="entry name" value="RNaseH-like_sf"/>
</dbReference>
<gene>
    <name evidence="2" type="ORF">Barrevirus17_10</name>
</gene>
<dbReference type="GO" id="GO:0004803">
    <property type="term" value="F:transposase activity"/>
    <property type="evidence" value="ECO:0007669"/>
    <property type="project" value="InterPro"/>
</dbReference>
<dbReference type="EMBL" id="MK072014">
    <property type="protein sequence ID" value="AYV77184.1"/>
    <property type="molecule type" value="Genomic_DNA"/>
</dbReference>
<proteinExistence type="predicted"/>
<reference evidence="2" key="1">
    <citation type="submission" date="2018-10" db="EMBL/GenBank/DDBJ databases">
        <title>Hidden diversity of soil giant viruses.</title>
        <authorList>
            <person name="Schulz F."/>
            <person name="Alteio L."/>
            <person name="Goudeau D."/>
            <person name="Ryan E.M."/>
            <person name="Malmstrom R.R."/>
            <person name="Blanchard J."/>
            <person name="Woyke T."/>
        </authorList>
    </citation>
    <scope>NUCLEOTIDE SEQUENCE</scope>
    <source>
        <strain evidence="2">BAV1</strain>
    </source>
</reference>
<dbReference type="SUPFAM" id="SSF53098">
    <property type="entry name" value="Ribonuclease H-like"/>
    <property type="match status" value="1"/>
</dbReference>
<dbReference type="InterPro" id="IPR002559">
    <property type="entry name" value="Transposase_11"/>
</dbReference>
<protein>
    <submittedName>
        <fullName evidence="2">IS4 family transposase</fullName>
    </submittedName>
</protein>
<dbReference type="PANTHER" id="PTHR33258">
    <property type="entry name" value="TRANSPOSASE INSL FOR INSERTION SEQUENCE ELEMENT IS186A-RELATED"/>
    <property type="match status" value="1"/>
</dbReference>
<accession>A0A3G4ZS98</accession>
<evidence type="ECO:0000259" key="1">
    <source>
        <dbReference type="Pfam" id="PF01609"/>
    </source>
</evidence>
<feature type="domain" description="Transposase IS4-like" evidence="1">
    <location>
        <begin position="130"/>
        <end position="325"/>
    </location>
</feature>
<dbReference type="Pfam" id="PF01609">
    <property type="entry name" value="DDE_Tnp_1"/>
    <property type="match status" value="1"/>
</dbReference>
<name>A0A3G4ZS98_9VIRU</name>
<dbReference type="GO" id="GO:0003677">
    <property type="term" value="F:DNA binding"/>
    <property type="evidence" value="ECO:0007669"/>
    <property type="project" value="InterPro"/>
</dbReference>
<dbReference type="GO" id="GO:0006313">
    <property type="term" value="P:DNA transposition"/>
    <property type="evidence" value="ECO:0007669"/>
    <property type="project" value="InterPro"/>
</dbReference>
<evidence type="ECO:0000313" key="2">
    <source>
        <dbReference type="EMBL" id="AYV77184.1"/>
    </source>
</evidence>
<sequence>MASVRNVRMAKANTVNKPKKKSTRTPKALKKKITECIKVIDTILTEVNSKVVQRNRILTFYDILYILIQKIGNDMSYQLAMQQLKVNGIDKDFKPQAVIDRRKKIDLETFNSLNDSLVNLIYTDTNERWLAVDGTHVLADYLLSPEMKLGQNGLYCTTLVSGIIDVMTGVVINLQSYPENGDERQAFTEQEKYIRKGDVIITDRGYFSDDYLSFVTNLEARVICRIKENSRYAQLLGDRDHIVHSEIINGKPIKMRIMKYTIGTSTFHILTTVMDKPESFFQDMYHRRWNIETYFRYAKYDLSLKDLPSKTIENIKQDIAIHTFISTFVAYMEYLLKDLVKEGYKINKKGANHIVINNIFYLILYRRQYKCTIKKILKLLIIIVDTLVAVVPDRHYERIRVKPRQQNFWSKERKKV</sequence>
<dbReference type="PANTHER" id="PTHR33258:SF1">
    <property type="entry name" value="TRANSPOSASE INSL FOR INSERTION SEQUENCE ELEMENT IS186A-RELATED"/>
    <property type="match status" value="1"/>
</dbReference>
<organism evidence="2">
    <name type="scientific">Barrevirus sp</name>
    <dbReference type="NCBI Taxonomy" id="2487763"/>
    <lineage>
        <taxon>Viruses</taxon>
        <taxon>Varidnaviria</taxon>
        <taxon>Bamfordvirae</taxon>
        <taxon>Nucleocytoviricota</taxon>
        <taxon>Megaviricetes</taxon>
        <taxon>Imitervirales</taxon>
        <taxon>Mimiviridae</taxon>
        <taxon>Klosneuvirinae</taxon>
    </lineage>
</organism>